<evidence type="ECO:0000313" key="2">
    <source>
        <dbReference type="EMBL" id="CAB1456725.1"/>
    </source>
</evidence>
<keyword evidence="3" id="KW-1185">Reference proteome</keyword>
<feature type="compositionally biased region" description="Acidic residues" evidence="1">
    <location>
        <begin position="270"/>
        <end position="290"/>
    </location>
</feature>
<feature type="region of interest" description="Disordered" evidence="1">
    <location>
        <begin position="200"/>
        <end position="314"/>
    </location>
</feature>
<evidence type="ECO:0000313" key="3">
    <source>
        <dbReference type="Proteomes" id="UP001153269"/>
    </source>
</evidence>
<feature type="region of interest" description="Disordered" evidence="1">
    <location>
        <begin position="83"/>
        <end position="112"/>
    </location>
</feature>
<dbReference type="AlphaFoldDB" id="A0A9N7VW56"/>
<feature type="region of interest" description="Disordered" evidence="1">
    <location>
        <begin position="1"/>
        <end position="65"/>
    </location>
</feature>
<dbReference type="EMBL" id="CADEAL010004308">
    <property type="protein sequence ID" value="CAB1456725.1"/>
    <property type="molecule type" value="Genomic_DNA"/>
</dbReference>
<protein>
    <submittedName>
        <fullName evidence="2">Uncharacterized protein</fullName>
    </submittedName>
</protein>
<dbReference type="Proteomes" id="UP001153269">
    <property type="component" value="Unassembled WGS sequence"/>
</dbReference>
<feature type="compositionally biased region" description="Acidic residues" evidence="1">
    <location>
        <begin position="43"/>
        <end position="53"/>
    </location>
</feature>
<organism evidence="2 3">
    <name type="scientific">Pleuronectes platessa</name>
    <name type="common">European plaice</name>
    <dbReference type="NCBI Taxonomy" id="8262"/>
    <lineage>
        <taxon>Eukaryota</taxon>
        <taxon>Metazoa</taxon>
        <taxon>Chordata</taxon>
        <taxon>Craniata</taxon>
        <taxon>Vertebrata</taxon>
        <taxon>Euteleostomi</taxon>
        <taxon>Actinopterygii</taxon>
        <taxon>Neopterygii</taxon>
        <taxon>Teleostei</taxon>
        <taxon>Neoteleostei</taxon>
        <taxon>Acanthomorphata</taxon>
        <taxon>Carangaria</taxon>
        <taxon>Pleuronectiformes</taxon>
        <taxon>Pleuronectoidei</taxon>
        <taxon>Pleuronectidae</taxon>
        <taxon>Pleuronectes</taxon>
    </lineage>
</organism>
<feature type="compositionally biased region" description="Acidic residues" evidence="1">
    <location>
        <begin position="200"/>
        <end position="210"/>
    </location>
</feature>
<feature type="compositionally biased region" description="Basic and acidic residues" evidence="1">
    <location>
        <begin position="233"/>
        <end position="247"/>
    </location>
</feature>
<feature type="compositionally biased region" description="Basic and acidic residues" evidence="1">
    <location>
        <begin position="30"/>
        <end position="42"/>
    </location>
</feature>
<proteinExistence type="predicted"/>
<reference evidence="2" key="1">
    <citation type="submission" date="2020-03" db="EMBL/GenBank/DDBJ databases">
        <authorList>
            <person name="Weist P."/>
        </authorList>
    </citation>
    <scope>NUCLEOTIDE SEQUENCE</scope>
</reference>
<sequence>MPRNVPTNQNEPDTSSRGTTDSVTKLPRRCPGDHTCGGREGMEESYETLEEELGTSRADPPRHKPVRQIHRPEMYAARKIREEMAPASQQPRAEPKTLLREPSFPRTPSLPKTLSAQIPAQIETPWENVTLNRCLFVVITILVLTSGFQRLHGEFAKSGGRSFGLKVRRSETLRHRGQPSEPQTSLWELMLLWLPDLDDEEDEEEEDDDVEVIRGRAKRGAMARAPRGFRNRPLPERKLTKQRDGKLKDRRVRKARGEETKDKKKRDKEEELEEAAREEEEDQGDDEEIVPENNKRLEEKREKKETQKESSTVI</sequence>
<name>A0A9N7VW56_PLEPL</name>
<feature type="compositionally biased region" description="Basic and acidic residues" evidence="1">
    <location>
        <begin position="293"/>
        <end position="308"/>
    </location>
</feature>
<feature type="compositionally biased region" description="Polar residues" evidence="1">
    <location>
        <begin position="1"/>
        <end position="23"/>
    </location>
</feature>
<dbReference type="Pfam" id="PF15312">
    <property type="entry name" value="JSRP"/>
    <property type="match status" value="1"/>
</dbReference>
<gene>
    <name evidence="2" type="ORF">PLEPLA_LOCUS44517</name>
</gene>
<accession>A0A9N7VW56</accession>
<evidence type="ECO:0000256" key="1">
    <source>
        <dbReference type="SAM" id="MobiDB-lite"/>
    </source>
</evidence>
<dbReference type="InterPro" id="IPR026178">
    <property type="entry name" value="JSRP1"/>
</dbReference>
<comment type="caution">
    <text evidence="2">The sequence shown here is derived from an EMBL/GenBank/DDBJ whole genome shotgun (WGS) entry which is preliminary data.</text>
</comment>